<keyword evidence="2" id="KW-1185">Reference proteome</keyword>
<organism evidence="1 2">
    <name type="scientific">Gnathostoma spinigerum</name>
    <dbReference type="NCBI Taxonomy" id="75299"/>
    <lineage>
        <taxon>Eukaryota</taxon>
        <taxon>Metazoa</taxon>
        <taxon>Ecdysozoa</taxon>
        <taxon>Nematoda</taxon>
        <taxon>Chromadorea</taxon>
        <taxon>Rhabditida</taxon>
        <taxon>Spirurina</taxon>
        <taxon>Gnathostomatomorpha</taxon>
        <taxon>Gnathostomatoidea</taxon>
        <taxon>Gnathostomatidae</taxon>
        <taxon>Gnathostoma</taxon>
    </lineage>
</organism>
<proteinExistence type="predicted"/>
<evidence type="ECO:0000313" key="1">
    <source>
        <dbReference type="EMBL" id="MFH4980711.1"/>
    </source>
</evidence>
<accession>A0ABD6ETD1</accession>
<comment type="caution">
    <text evidence="1">The sequence shown here is derived from an EMBL/GenBank/DDBJ whole genome shotgun (WGS) entry which is preliminary data.</text>
</comment>
<dbReference type="Proteomes" id="UP001608902">
    <property type="component" value="Unassembled WGS sequence"/>
</dbReference>
<sequence>MVHCKRLQQGILWKKMKMVQRVHKFETLQRKRLAKKRNDPGYLQIEWPNDNKQNKRYRRATCSEPFRLPLLELRPLRRTFIQNVRGKKGEILRDIELDLRPSPPNESLRRVLSPTATDISPSALSSSNTNMIEATDDYSPKKSLTEIIAYLSNNAKPLEGLHLSKL</sequence>
<gene>
    <name evidence="1" type="ORF">AB6A40_007420</name>
</gene>
<dbReference type="AlphaFoldDB" id="A0ABD6ETD1"/>
<reference evidence="1 2" key="1">
    <citation type="submission" date="2024-08" db="EMBL/GenBank/DDBJ databases">
        <title>Gnathostoma spinigerum genome.</title>
        <authorList>
            <person name="Gonzalez-Bertolin B."/>
            <person name="Monzon S."/>
            <person name="Zaballos A."/>
            <person name="Jimenez P."/>
            <person name="Dekumyoy P."/>
            <person name="Varona S."/>
            <person name="Cuesta I."/>
            <person name="Sumanam S."/>
            <person name="Adisakwattana P."/>
            <person name="Gasser R.B."/>
            <person name="Hernandez-Gonzalez A."/>
            <person name="Young N.D."/>
            <person name="Perteguer M.J."/>
        </authorList>
    </citation>
    <scope>NUCLEOTIDE SEQUENCE [LARGE SCALE GENOMIC DNA]</scope>
    <source>
        <strain evidence="1">AL3</strain>
        <tissue evidence="1">Liver</tissue>
    </source>
</reference>
<dbReference type="EMBL" id="JBGFUD010005965">
    <property type="protein sequence ID" value="MFH4980711.1"/>
    <property type="molecule type" value="Genomic_DNA"/>
</dbReference>
<evidence type="ECO:0000313" key="2">
    <source>
        <dbReference type="Proteomes" id="UP001608902"/>
    </source>
</evidence>
<name>A0ABD6ETD1_9BILA</name>
<protein>
    <submittedName>
        <fullName evidence="1">Uncharacterized protein</fullName>
    </submittedName>
</protein>